<feature type="region of interest" description="Disordered" evidence="1">
    <location>
        <begin position="165"/>
        <end position="209"/>
    </location>
</feature>
<dbReference type="AlphaFoldDB" id="A0A5D3FW03"/>
<evidence type="ECO:0000256" key="1">
    <source>
        <dbReference type="SAM" id="MobiDB-lite"/>
    </source>
</evidence>
<gene>
    <name evidence="2" type="ORF">FXF68_04690</name>
</gene>
<evidence type="ECO:0000313" key="3">
    <source>
        <dbReference type="Proteomes" id="UP000323505"/>
    </source>
</evidence>
<accession>A0A5D3FW03</accession>
<feature type="region of interest" description="Disordered" evidence="1">
    <location>
        <begin position="69"/>
        <end position="137"/>
    </location>
</feature>
<feature type="compositionally biased region" description="Low complexity" evidence="1">
    <location>
        <begin position="181"/>
        <end position="201"/>
    </location>
</feature>
<feature type="region of interest" description="Disordered" evidence="1">
    <location>
        <begin position="1"/>
        <end position="44"/>
    </location>
</feature>
<evidence type="ECO:0000313" key="2">
    <source>
        <dbReference type="EMBL" id="TYK53037.1"/>
    </source>
</evidence>
<evidence type="ECO:0008006" key="4">
    <source>
        <dbReference type="Google" id="ProtNLM"/>
    </source>
</evidence>
<protein>
    <recommendedName>
        <fullName evidence="4">DUF5666 domain-containing protein</fullName>
    </recommendedName>
</protein>
<keyword evidence="3" id="KW-1185">Reference proteome</keyword>
<dbReference type="RefSeq" id="WP_148757624.1">
    <property type="nucleotide sequence ID" value="NZ_VSRQ01000001.1"/>
</dbReference>
<dbReference type="Proteomes" id="UP000323505">
    <property type="component" value="Unassembled WGS sequence"/>
</dbReference>
<dbReference type="EMBL" id="VSRQ01000001">
    <property type="protein sequence ID" value="TYK53037.1"/>
    <property type="molecule type" value="Genomic_DNA"/>
</dbReference>
<feature type="compositionally biased region" description="Gly residues" evidence="1">
    <location>
        <begin position="86"/>
        <end position="135"/>
    </location>
</feature>
<reference evidence="2 3" key="1">
    <citation type="submission" date="2019-08" db="EMBL/GenBank/DDBJ databases">
        <title>Actinomadura sp. nov. CYP1-5 isolated from mountain soil.</title>
        <authorList>
            <person name="Songsumanus A."/>
            <person name="Kuncharoen N."/>
            <person name="Kudo T."/>
            <person name="Yuki M."/>
            <person name="Igarashi Y."/>
            <person name="Tanasupawat S."/>
        </authorList>
    </citation>
    <scope>NUCLEOTIDE SEQUENCE [LARGE SCALE GENOMIC DNA]</scope>
    <source>
        <strain evidence="2 3">CYP1-5</strain>
    </source>
</reference>
<proteinExistence type="predicted"/>
<sequence>MAVRRPVRPSDAPADDPEDVLSSSPFEDDVQTALDAAPRERPRPSLTLVLVGGLLLAAGFVGGIEANKRWGPDGSSPGPAAVGARNGTGGGLPGGGPAAGYPGGRGAGPGGTAGGGSQGGAPQGGGQGGSQGGMTVGTVKLVSGDTVYVQTLDGGLVTVETSGSTKIQISRAGKASDLKPGSTVSVQGSSGSSGKISATAITQGSRPGN</sequence>
<organism evidence="2 3">
    <name type="scientific">Actinomadura decatromicini</name>
    <dbReference type="NCBI Taxonomy" id="2604572"/>
    <lineage>
        <taxon>Bacteria</taxon>
        <taxon>Bacillati</taxon>
        <taxon>Actinomycetota</taxon>
        <taxon>Actinomycetes</taxon>
        <taxon>Streptosporangiales</taxon>
        <taxon>Thermomonosporaceae</taxon>
        <taxon>Actinomadura</taxon>
    </lineage>
</organism>
<comment type="caution">
    <text evidence="2">The sequence shown here is derived from an EMBL/GenBank/DDBJ whole genome shotgun (WGS) entry which is preliminary data.</text>
</comment>
<name>A0A5D3FW03_9ACTN</name>